<dbReference type="PANTHER" id="PTHR18964:SF149">
    <property type="entry name" value="BIFUNCTIONAL UDP-N-ACETYLGLUCOSAMINE 2-EPIMERASE_N-ACETYLMANNOSAMINE KINASE"/>
    <property type="match status" value="1"/>
</dbReference>
<evidence type="ECO:0000256" key="2">
    <source>
        <dbReference type="ARBA" id="ARBA00006479"/>
    </source>
</evidence>
<protein>
    <recommendedName>
        <fullName evidence="6">ROK family transcriptional regulator</fullName>
    </recommendedName>
</protein>
<comment type="similarity">
    <text evidence="2">Belongs to the ROK (NagC/XylR) family.</text>
</comment>
<dbReference type="STRING" id="512399.A8709_11990"/>
<reference evidence="5" key="1">
    <citation type="submission" date="2016-05" db="EMBL/GenBank/DDBJ databases">
        <title>Paenibacillus oryzae. sp. nov., isolated from the rice root.</title>
        <authorList>
            <person name="Zhang J."/>
            <person name="Zhang X."/>
        </authorList>
    </citation>
    <scope>NUCLEOTIDE SEQUENCE [LARGE SCALE GENOMIC DNA]</scope>
    <source>
        <strain evidence="5">KCTC13222</strain>
    </source>
</reference>
<evidence type="ECO:0000256" key="3">
    <source>
        <dbReference type="ARBA" id="ARBA00022629"/>
    </source>
</evidence>
<dbReference type="GO" id="GO:0042732">
    <property type="term" value="P:D-xylose metabolic process"/>
    <property type="evidence" value="ECO:0007669"/>
    <property type="project" value="UniProtKB-KW"/>
</dbReference>
<dbReference type="RefSeq" id="WP_065859452.1">
    <property type="nucleotide sequence ID" value="NZ_LYPC01000032.1"/>
</dbReference>
<sequence>MAKHSADQTSVRIINQNLILNEIRVNHSVTRSGLSKALQLSVPSVCTNVDKLIELGIIHETGEESTSVGRKAQMLKMNNDFGYLISIDLSNPCITIAISNLKPDILGEIKFDLEQFQLEQLTDLLLAKIEELLAASRLPLDKLLAISISVPGTVDSTQGIVDCGSYLAPLGKVPFRQLFQSKYDIPILMQKDIDAAVIAEMTYGIAKEYRNVVFVSADVGIGLGIILNGSLFKGSSNASGELGNFVMDRKSVPEGAVTERLIDLVSVRALVLAVKQDLASGEQSSVLDEAGGQSEKIDFNTIIKCTLAGDPLCVKHVTECARMMGIAVSNMLLLLDLECVILGGGFVTLGTAYTDTLSTEVRRLIPSNPRIVTSQLKNKAVLLGGFSIGLSSIFEDVLKERL</sequence>
<keyword evidence="5" id="KW-1185">Reference proteome</keyword>
<dbReference type="EMBL" id="LYPC01000032">
    <property type="protein sequence ID" value="OCT10515.1"/>
    <property type="molecule type" value="Genomic_DNA"/>
</dbReference>
<evidence type="ECO:0000313" key="5">
    <source>
        <dbReference type="Proteomes" id="UP000093309"/>
    </source>
</evidence>
<keyword evidence="3" id="KW-0119">Carbohydrate metabolism</keyword>
<dbReference type="Proteomes" id="UP000093309">
    <property type="component" value="Unassembled WGS sequence"/>
</dbReference>
<evidence type="ECO:0000256" key="1">
    <source>
        <dbReference type="ARBA" id="ARBA00002486"/>
    </source>
</evidence>
<name>A0A1C0ZR22_9BACL</name>
<dbReference type="InterPro" id="IPR036390">
    <property type="entry name" value="WH_DNA-bd_sf"/>
</dbReference>
<proteinExistence type="inferred from homology"/>
<dbReference type="PANTHER" id="PTHR18964">
    <property type="entry name" value="ROK (REPRESSOR, ORF, KINASE) FAMILY"/>
    <property type="match status" value="1"/>
</dbReference>
<evidence type="ECO:0000313" key="4">
    <source>
        <dbReference type="EMBL" id="OCT10515.1"/>
    </source>
</evidence>
<dbReference type="OrthoDB" id="9796533at2"/>
<dbReference type="InterPro" id="IPR000600">
    <property type="entry name" value="ROK"/>
</dbReference>
<keyword evidence="3" id="KW-0859">Xylose metabolism</keyword>
<dbReference type="Pfam" id="PF00480">
    <property type="entry name" value="ROK"/>
    <property type="match status" value="1"/>
</dbReference>
<accession>A0A1C0ZR22</accession>
<dbReference type="AlphaFoldDB" id="A0A1C0ZR22"/>
<dbReference type="SUPFAM" id="SSF46785">
    <property type="entry name" value="Winged helix' DNA-binding domain"/>
    <property type="match status" value="1"/>
</dbReference>
<dbReference type="InterPro" id="IPR036388">
    <property type="entry name" value="WH-like_DNA-bd_sf"/>
</dbReference>
<comment type="caution">
    <text evidence="4">The sequence shown here is derived from an EMBL/GenBank/DDBJ whole genome shotgun (WGS) entry which is preliminary data.</text>
</comment>
<comment type="function">
    <text evidence="1">Transcriptional repressor of xylose-utilizing enzymes.</text>
</comment>
<dbReference type="Gene3D" id="3.30.420.40">
    <property type="match status" value="2"/>
</dbReference>
<organism evidence="4 5">
    <name type="scientific">Paenibacillus pectinilyticus</name>
    <dbReference type="NCBI Taxonomy" id="512399"/>
    <lineage>
        <taxon>Bacteria</taxon>
        <taxon>Bacillati</taxon>
        <taxon>Bacillota</taxon>
        <taxon>Bacilli</taxon>
        <taxon>Bacillales</taxon>
        <taxon>Paenibacillaceae</taxon>
        <taxon>Paenibacillus</taxon>
    </lineage>
</organism>
<gene>
    <name evidence="4" type="ORF">A8709_11990</name>
</gene>
<dbReference type="Gene3D" id="1.10.10.10">
    <property type="entry name" value="Winged helix-like DNA-binding domain superfamily/Winged helix DNA-binding domain"/>
    <property type="match status" value="1"/>
</dbReference>
<dbReference type="InterPro" id="IPR043129">
    <property type="entry name" value="ATPase_NBD"/>
</dbReference>
<dbReference type="SUPFAM" id="SSF53067">
    <property type="entry name" value="Actin-like ATPase domain"/>
    <property type="match status" value="1"/>
</dbReference>
<evidence type="ECO:0008006" key="6">
    <source>
        <dbReference type="Google" id="ProtNLM"/>
    </source>
</evidence>